<name>A0A7M2RCR4_9FIRM</name>
<evidence type="ECO:0000313" key="2">
    <source>
        <dbReference type="Proteomes" id="UP000593601"/>
    </source>
</evidence>
<organism evidence="1 2">
    <name type="scientific">Blautia liquoris</name>
    <dbReference type="NCBI Taxonomy" id="2779518"/>
    <lineage>
        <taxon>Bacteria</taxon>
        <taxon>Bacillati</taxon>
        <taxon>Bacillota</taxon>
        <taxon>Clostridia</taxon>
        <taxon>Lachnospirales</taxon>
        <taxon>Lachnospiraceae</taxon>
        <taxon>Blautia</taxon>
    </lineage>
</organism>
<evidence type="ECO:0000313" key="1">
    <source>
        <dbReference type="EMBL" id="QOV18119.1"/>
    </source>
</evidence>
<sequence>MNRETTRMKLQEALITGNQALQTLYAARKNISEICGRQSFYKSGGGLFKTLVNHSRIHQTIHLIEDAKKDLYIFQMNLKEAKQDLELRVETDCFLSFTNFFFDGDVADYLVPREILNTLDQIDDAIWHVEQILDHTKHKMNSQKTFA</sequence>
<gene>
    <name evidence="1" type="ORF">INP51_08625</name>
</gene>
<dbReference type="EMBL" id="CP063304">
    <property type="protein sequence ID" value="QOV18119.1"/>
    <property type="molecule type" value="Genomic_DNA"/>
</dbReference>
<dbReference type="RefSeq" id="WP_193734481.1">
    <property type="nucleotide sequence ID" value="NZ_CP063304.1"/>
</dbReference>
<protein>
    <submittedName>
        <fullName evidence="1">Uncharacterized protein</fullName>
    </submittedName>
</protein>
<reference evidence="1 2" key="1">
    <citation type="submission" date="2020-10" db="EMBL/GenBank/DDBJ databases">
        <title>Blautia liquoris sp.nov., isolated from the mud in a fermentation cellar used for the production of Chinese strong-flavoured liquor.</title>
        <authorList>
            <person name="Lu L."/>
        </authorList>
    </citation>
    <scope>NUCLEOTIDE SEQUENCE [LARGE SCALE GENOMIC DNA]</scope>
    <source>
        <strain evidence="1 2">LZLJ-3</strain>
    </source>
</reference>
<dbReference type="KEGG" id="bliq:INP51_08625"/>
<keyword evidence="2" id="KW-1185">Reference proteome</keyword>
<proteinExistence type="predicted"/>
<dbReference type="Proteomes" id="UP000593601">
    <property type="component" value="Chromosome"/>
</dbReference>
<dbReference type="AlphaFoldDB" id="A0A7M2RCR4"/>
<accession>A0A7M2RCR4</accession>